<dbReference type="PANTHER" id="PTHR43792:SF9">
    <property type="entry name" value="RIBOSOMAL-PROTEIN-ALANINE ACETYLTRANSFERASE"/>
    <property type="match status" value="1"/>
</dbReference>
<organism evidence="2 3">
    <name type="scientific">Candidatus Synchoanobacter obligatus</name>
    <dbReference type="NCBI Taxonomy" id="2919597"/>
    <lineage>
        <taxon>Bacteria</taxon>
        <taxon>Pseudomonadati</taxon>
        <taxon>Pseudomonadota</taxon>
        <taxon>Gammaproteobacteria</taxon>
        <taxon>Candidatus Comchoanobacterales</taxon>
        <taxon>Candidatus Comchoanobacteraceae</taxon>
        <taxon>Candidatus Synchoanobacter</taxon>
    </lineage>
</organism>
<dbReference type="SUPFAM" id="SSF55729">
    <property type="entry name" value="Acyl-CoA N-acyltransferases (Nat)"/>
    <property type="match status" value="1"/>
</dbReference>
<dbReference type="Proteomes" id="UP001320768">
    <property type="component" value="Unassembled WGS sequence"/>
</dbReference>
<proteinExistence type="predicted"/>
<dbReference type="InterPro" id="IPR051531">
    <property type="entry name" value="N-acetyltransferase"/>
</dbReference>
<dbReference type="RefSeq" id="WP_258568925.1">
    <property type="nucleotide sequence ID" value="NZ_JAKUDN010000001.1"/>
</dbReference>
<feature type="domain" description="N-acetyltransferase" evidence="1">
    <location>
        <begin position="13"/>
        <end position="174"/>
    </location>
</feature>
<gene>
    <name evidence="2" type="ORF">MKS91_00685</name>
</gene>
<dbReference type="InterPro" id="IPR000182">
    <property type="entry name" value="GNAT_dom"/>
</dbReference>
<dbReference type="CDD" id="cd04301">
    <property type="entry name" value="NAT_SF"/>
    <property type="match status" value="1"/>
</dbReference>
<dbReference type="PANTHER" id="PTHR43792">
    <property type="entry name" value="GNAT FAMILY, PUTATIVE (AFU_ORTHOLOGUE AFUA_3G00765)-RELATED-RELATED"/>
    <property type="match status" value="1"/>
</dbReference>
<evidence type="ECO:0000313" key="2">
    <source>
        <dbReference type="EMBL" id="MCP8351812.1"/>
    </source>
</evidence>
<dbReference type="PROSITE" id="PS51186">
    <property type="entry name" value="GNAT"/>
    <property type="match status" value="1"/>
</dbReference>
<dbReference type="EMBL" id="JAKUDN010000001">
    <property type="protein sequence ID" value="MCP8351812.1"/>
    <property type="molecule type" value="Genomic_DNA"/>
</dbReference>
<name>A0ABT1L3N6_9GAMM</name>
<evidence type="ECO:0000313" key="3">
    <source>
        <dbReference type="Proteomes" id="UP001320768"/>
    </source>
</evidence>
<reference evidence="2 3" key="1">
    <citation type="journal article" date="2022" name="Nat. Microbiol.">
        <title>The microbiome of a bacterivorous marine choanoflagellate contains a resource-demanding obligate bacterial associate.</title>
        <authorList>
            <person name="Needham D.M."/>
            <person name="Poirier C."/>
            <person name="Bachy C."/>
            <person name="George E.E."/>
            <person name="Wilken S."/>
            <person name="Yung C.C.M."/>
            <person name="Limardo A.J."/>
            <person name="Morando M."/>
            <person name="Sudek L."/>
            <person name="Malmstrom R.R."/>
            <person name="Keeling P.J."/>
            <person name="Santoro A.E."/>
            <person name="Worden A.Z."/>
        </authorList>
    </citation>
    <scope>NUCLEOTIDE SEQUENCE [LARGE SCALE GENOMIC DNA]</scope>
    <source>
        <strain evidence="2 3">Comchoano-2</strain>
    </source>
</reference>
<accession>A0ABT1L3N6</accession>
<evidence type="ECO:0000259" key="1">
    <source>
        <dbReference type="PROSITE" id="PS51186"/>
    </source>
</evidence>
<dbReference type="Gene3D" id="3.40.630.30">
    <property type="match status" value="1"/>
</dbReference>
<comment type="caution">
    <text evidence="2">The sequence shown here is derived from an EMBL/GenBank/DDBJ whole genome shotgun (WGS) entry which is preliminary data.</text>
</comment>
<dbReference type="Pfam" id="PF13302">
    <property type="entry name" value="Acetyltransf_3"/>
    <property type="match status" value="1"/>
</dbReference>
<protein>
    <submittedName>
        <fullName evidence="2">GNAT family N-acetyltransferase</fullName>
    </submittedName>
</protein>
<keyword evidence="3" id="KW-1185">Reference proteome</keyword>
<sequence>MNLIETEINDRGYTIREIKLADAERYQSLLLHKDVKPFIPEQLLPNTIFDAIRIVTSLKALSATNTGAYWAICNEDNKLIGSAGFESWSQFHKRLEIAFELHPDYQGQGIMTQALTKIIAFGFENMQAERIEAFTLTHNKPSMHLLKRMGFEHEATLKKYRMFNKKISDIHLFALTK</sequence>
<dbReference type="InterPro" id="IPR016181">
    <property type="entry name" value="Acyl_CoA_acyltransferase"/>
</dbReference>